<dbReference type="OrthoDB" id="9811889at2"/>
<dbReference type="InterPro" id="IPR011495">
    <property type="entry name" value="Sig_transdc_His_kin_sub2_dim/P"/>
</dbReference>
<dbReference type="Pfam" id="PF07568">
    <property type="entry name" value="HisKA_2"/>
    <property type="match status" value="1"/>
</dbReference>
<evidence type="ECO:0008006" key="6">
    <source>
        <dbReference type="Google" id="ProtNLM"/>
    </source>
</evidence>
<evidence type="ECO:0000259" key="3">
    <source>
        <dbReference type="PROSITE" id="PS50113"/>
    </source>
</evidence>
<feature type="domain" description="PAC" evidence="3">
    <location>
        <begin position="457"/>
        <end position="510"/>
    </location>
</feature>
<reference evidence="4 5" key="1">
    <citation type="submission" date="2017-08" db="EMBL/GenBank/DDBJ databases">
        <title>Aliifodinibius alkalisoli sp. nov., isolated from saline alkaline soil.</title>
        <authorList>
            <person name="Liu D."/>
            <person name="Zhang G."/>
        </authorList>
    </citation>
    <scope>NUCLEOTIDE SEQUENCE [LARGE SCALE GENOMIC DNA]</scope>
    <source>
        <strain evidence="4 5">WN023</strain>
    </source>
</reference>
<evidence type="ECO:0000313" key="5">
    <source>
        <dbReference type="Proteomes" id="UP000218831"/>
    </source>
</evidence>
<evidence type="ECO:0000256" key="1">
    <source>
        <dbReference type="SAM" id="Coils"/>
    </source>
</evidence>
<dbReference type="SMART" id="SM00091">
    <property type="entry name" value="PAS"/>
    <property type="match status" value="3"/>
</dbReference>
<name>A0A2A2GC62_9BACT</name>
<dbReference type="InterPro" id="IPR052155">
    <property type="entry name" value="Biofilm_reg_signaling"/>
</dbReference>
<dbReference type="NCBIfam" id="TIGR00229">
    <property type="entry name" value="sensory_box"/>
    <property type="match status" value="3"/>
</dbReference>
<organism evidence="4 5">
    <name type="scientific">Fodinibius salipaludis</name>
    <dbReference type="NCBI Taxonomy" id="2032627"/>
    <lineage>
        <taxon>Bacteria</taxon>
        <taxon>Pseudomonadati</taxon>
        <taxon>Balneolota</taxon>
        <taxon>Balneolia</taxon>
        <taxon>Balneolales</taxon>
        <taxon>Balneolaceae</taxon>
        <taxon>Fodinibius</taxon>
    </lineage>
</organism>
<dbReference type="SUPFAM" id="SSF55785">
    <property type="entry name" value="PYP-like sensor domain (PAS domain)"/>
    <property type="match status" value="3"/>
</dbReference>
<evidence type="ECO:0000313" key="4">
    <source>
        <dbReference type="EMBL" id="PAU94445.1"/>
    </source>
</evidence>
<dbReference type="InterPro" id="IPR000700">
    <property type="entry name" value="PAS-assoc_C"/>
</dbReference>
<evidence type="ECO:0000259" key="2">
    <source>
        <dbReference type="PROSITE" id="PS50112"/>
    </source>
</evidence>
<dbReference type="SMART" id="SM00086">
    <property type="entry name" value="PAC"/>
    <property type="match status" value="4"/>
</dbReference>
<sequence>MTNSSFSDINLDTTFLDSLLAHVAIVDDSGTVVDYNEAWNRFNDESALIKRADSGVNYFNVLQRAIEMGDDYALKFLLGLKKVLNQDKTSFTLTYPLKTDTNSFWFNLTIRPCSDDHSYFVMMHEDITASMKAKYEKQESEDRFEVKFEQSIDGIFITDSEGNILEANQTASNILGWDQDELVELSLDTVIDVEDPRYKEAVKQQEKSGTYSLELDFINKQGNTIPTEATSRTYRNPDGKLRSILSFHDISRRKEVERDLFQTKQFTESALNSIPGVFFVMDRNGSFIRWNENMVTKLGYNAEELAQKKASDFIIDKYKEKAQKQIERCIEEGEISVETKLISKKGQLKEYSIFAKRFVEDGKVYIVATAIDITERKKIERENRKNQIMLEQLFDNSPVGITIVDNDDNIQKVNNSFEEIFGYTKDEAKGQNINSLLATEEKQSEAEAISLATQKGESLQTETIRVNKDGKEVPVLIGSVPVTLEDDIIAIYGIYVDVSTQHNYREKIKEALCEKEALLSELHHRVKNNLALITSLVELQLFDANNDKLEEELKNIKNRIMTIASIHEVLYQNGNLTNIPFTNFIQELVNTRMIQNQRDTNNILQINIPTQELSLSINQSIPSGLLLNEILSLIFSFTDKEKSSSIDIQLREFGNKVHLIVEGDRIVNCPDEVKNNSSLHNILIETLAKQLGGTLIWPNSDSDYQKFEFFFTKESGSSPASEYLEVAE</sequence>
<feature type="domain" description="PAS" evidence="2">
    <location>
        <begin position="263"/>
        <end position="333"/>
    </location>
</feature>
<dbReference type="Proteomes" id="UP000218831">
    <property type="component" value="Unassembled WGS sequence"/>
</dbReference>
<feature type="domain" description="PAC" evidence="3">
    <location>
        <begin position="335"/>
        <end position="385"/>
    </location>
</feature>
<feature type="domain" description="PAC" evidence="3">
    <location>
        <begin position="211"/>
        <end position="262"/>
    </location>
</feature>
<dbReference type="PANTHER" id="PTHR44757:SF2">
    <property type="entry name" value="BIOFILM ARCHITECTURE MAINTENANCE PROTEIN MBAA"/>
    <property type="match status" value="1"/>
</dbReference>
<proteinExistence type="predicted"/>
<keyword evidence="5" id="KW-1185">Reference proteome</keyword>
<accession>A0A2A2GC62</accession>
<dbReference type="CDD" id="cd00130">
    <property type="entry name" value="PAS"/>
    <property type="match status" value="3"/>
</dbReference>
<feature type="coiled-coil region" evidence="1">
    <location>
        <begin position="501"/>
        <end position="566"/>
    </location>
</feature>
<dbReference type="EMBL" id="NSKE01000004">
    <property type="protein sequence ID" value="PAU94445.1"/>
    <property type="molecule type" value="Genomic_DNA"/>
</dbReference>
<dbReference type="PANTHER" id="PTHR44757">
    <property type="entry name" value="DIGUANYLATE CYCLASE DGCP"/>
    <property type="match status" value="1"/>
</dbReference>
<keyword evidence="1" id="KW-0175">Coiled coil</keyword>
<dbReference type="Pfam" id="PF13426">
    <property type="entry name" value="PAS_9"/>
    <property type="match status" value="4"/>
</dbReference>
<protein>
    <recommendedName>
        <fullName evidence="6">PAS domain S-box protein</fullName>
    </recommendedName>
</protein>
<dbReference type="InterPro" id="IPR001610">
    <property type="entry name" value="PAC"/>
</dbReference>
<dbReference type="AlphaFoldDB" id="A0A2A2GC62"/>
<dbReference type="PROSITE" id="PS50113">
    <property type="entry name" value="PAC"/>
    <property type="match status" value="3"/>
</dbReference>
<dbReference type="InterPro" id="IPR035965">
    <property type="entry name" value="PAS-like_dom_sf"/>
</dbReference>
<comment type="caution">
    <text evidence="4">The sequence shown here is derived from an EMBL/GenBank/DDBJ whole genome shotgun (WGS) entry which is preliminary data.</text>
</comment>
<dbReference type="PROSITE" id="PS50112">
    <property type="entry name" value="PAS"/>
    <property type="match status" value="3"/>
</dbReference>
<gene>
    <name evidence="4" type="ORF">CK503_06510</name>
</gene>
<dbReference type="InterPro" id="IPR000014">
    <property type="entry name" value="PAS"/>
</dbReference>
<dbReference type="Gene3D" id="3.30.450.20">
    <property type="entry name" value="PAS domain"/>
    <property type="match status" value="4"/>
</dbReference>
<dbReference type="RefSeq" id="WP_095605986.1">
    <property type="nucleotide sequence ID" value="NZ_NSKE01000004.1"/>
</dbReference>
<feature type="domain" description="PAS" evidence="2">
    <location>
        <begin position="140"/>
        <end position="204"/>
    </location>
</feature>
<feature type="domain" description="PAS" evidence="2">
    <location>
        <begin position="386"/>
        <end position="456"/>
    </location>
</feature>